<dbReference type="SUPFAM" id="SSF46785">
    <property type="entry name" value="Winged helix' DNA-binding domain"/>
    <property type="match status" value="1"/>
</dbReference>
<evidence type="ECO:0000313" key="6">
    <source>
        <dbReference type="Proteomes" id="UP000318667"/>
    </source>
</evidence>
<keyword evidence="6" id="KW-1185">Reference proteome</keyword>
<dbReference type="EMBL" id="VLKI01000002">
    <property type="protein sequence ID" value="TWH89896.1"/>
    <property type="molecule type" value="Genomic_DNA"/>
</dbReference>
<dbReference type="SMART" id="SM00347">
    <property type="entry name" value="HTH_MARR"/>
    <property type="match status" value="1"/>
</dbReference>
<comment type="caution">
    <text evidence="5">The sequence shown here is derived from an EMBL/GenBank/DDBJ whole genome shotgun (WGS) entry which is preliminary data.</text>
</comment>
<dbReference type="PROSITE" id="PS50995">
    <property type="entry name" value="HTH_MARR_2"/>
    <property type="match status" value="1"/>
</dbReference>
<dbReference type="InterPro" id="IPR036388">
    <property type="entry name" value="WH-like_DNA-bd_sf"/>
</dbReference>
<dbReference type="PANTHER" id="PTHR42756:SF1">
    <property type="entry name" value="TRANSCRIPTIONAL REPRESSOR OF EMRAB OPERON"/>
    <property type="match status" value="1"/>
</dbReference>
<evidence type="ECO:0000256" key="3">
    <source>
        <dbReference type="ARBA" id="ARBA00023163"/>
    </source>
</evidence>
<evidence type="ECO:0000259" key="4">
    <source>
        <dbReference type="PROSITE" id="PS50995"/>
    </source>
</evidence>
<dbReference type="AlphaFoldDB" id="A0A562K3G8"/>
<evidence type="ECO:0000256" key="1">
    <source>
        <dbReference type="ARBA" id="ARBA00023015"/>
    </source>
</evidence>
<dbReference type="GO" id="GO:0003677">
    <property type="term" value="F:DNA binding"/>
    <property type="evidence" value="ECO:0007669"/>
    <property type="project" value="UniProtKB-KW"/>
</dbReference>
<evidence type="ECO:0000256" key="2">
    <source>
        <dbReference type="ARBA" id="ARBA00023125"/>
    </source>
</evidence>
<protein>
    <submittedName>
        <fullName evidence="5">DNA-binding MarR family transcriptional regulator</fullName>
    </submittedName>
</protein>
<gene>
    <name evidence="5" type="ORF">IQ19_01151</name>
</gene>
<dbReference type="Pfam" id="PF01047">
    <property type="entry name" value="MarR"/>
    <property type="match status" value="1"/>
</dbReference>
<dbReference type="Gene3D" id="1.10.10.10">
    <property type="entry name" value="Winged helix-like DNA-binding domain superfamily/Winged helix DNA-binding domain"/>
    <property type="match status" value="1"/>
</dbReference>
<dbReference type="InterPro" id="IPR000835">
    <property type="entry name" value="HTH_MarR-typ"/>
</dbReference>
<keyword evidence="3" id="KW-0804">Transcription</keyword>
<keyword evidence="2 5" id="KW-0238">DNA-binding</keyword>
<keyword evidence="1" id="KW-0805">Transcription regulation</keyword>
<dbReference type="GO" id="GO:0003700">
    <property type="term" value="F:DNA-binding transcription factor activity"/>
    <property type="evidence" value="ECO:0007669"/>
    <property type="project" value="InterPro"/>
</dbReference>
<dbReference type="Proteomes" id="UP000318667">
    <property type="component" value="Unassembled WGS sequence"/>
</dbReference>
<accession>A0A562K3G8</accession>
<dbReference type="OrthoDB" id="3254893at2"/>
<proteinExistence type="predicted"/>
<dbReference type="PRINTS" id="PR00598">
    <property type="entry name" value="HTHMARR"/>
</dbReference>
<reference evidence="5 6" key="1">
    <citation type="journal article" date="2015" name="Stand. Genomic Sci.">
        <title>Genomic Encyclopedia of Bacterial and Archaeal Type Strains, Phase III: the genomes of soil and plant-associated and newly described type strains.</title>
        <authorList>
            <person name="Whitman W.B."/>
            <person name="Woyke T."/>
            <person name="Klenk H.P."/>
            <person name="Zhou Y."/>
            <person name="Lilburn T.G."/>
            <person name="Beck B.J."/>
            <person name="De Vos P."/>
            <person name="Vandamme P."/>
            <person name="Eisen J.A."/>
            <person name="Garrity G."/>
            <person name="Hugenholtz P."/>
            <person name="Kyrpides N.C."/>
        </authorList>
    </citation>
    <scope>NUCLEOTIDE SEQUENCE [LARGE SCALE GENOMIC DNA]</scope>
    <source>
        <strain evidence="5 6">CGMCC 1.10115</strain>
    </source>
</reference>
<name>A0A562K3G8_9BACI</name>
<feature type="domain" description="HTH marR-type" evidence="4">
    <location>
        <begin position="1"/>
        <end position="141"/>
    </location>
</feature>
<dbReference type="GeneID" id="65402401"/>
<dbReference type="InterPro" id="IPR036390">
    <property type="entry name" value="WH_DNA-bd_sf"/>
</dbReference>
<dbReference type="PANTHER" id="PTHR42756">
    <property type="entry name" value="TRANSCRIPTIONAL REGULATOR, MARR"/>
    <property type="match status" value="1"/>
</dbReference>
<sequence length="153" mass="17640">MSVPNIKELVDRYIAVSFSVEKKAASLVKDQIGSDLTNDQHYTLRYINQVGSCTSSELAEVFDVKKSAITAMITRMWEKGLIQRTRDENDRRVVYLTLTEKGNELYAKTEEKIHKLVESLITRFDQAEIQQFIETFEKLNKVLLESKDFKAGE</sequence>
<dbReference type="RefSeq" id="WP_144540852.1">
    <property type="nucleotide sequence ID" value="NZ_CBCSDC010000004.1"/>
</dbReference>
<organism evidence="5 6">
    <name type="scientific">Cytobacillus oceanisediminis</name>
    <dbReference type="NCBI Taxonomy" id="665099"/>
    <lineage>
        <taxon>Bacteria</taxon>
        <taxon>Bacillati</taxon>
        <taxon>Bacillota</taxon>
        <taxon>Bacilli</taxon>
        <taxon>Bacillales</taxon>
        <taxon>Bacillaceae</taxon>
        <taxon>Cytobacillus</taxon>
    </lineage>
</organism>
<evidence type="ECO:0000313" key="5">
    <source>
        <dbReference type="EMBL" id="TWH89896.1"/>
    </source>
</evidence>